<sequence length="177" mass="18828">MRRVVFLLPLLFAGCSCQPDPAPTQTPAGTAATDPAAASAETTPAQGEGLGTIAPPVLSAVAPDAPSETITVRNYIYALLGSDRKSSDAFWSGGHTSARPDDAVLRGIPQLRNLRVDTDIPIARDTAQPSRLREVPVRIRAITAEGTFHYTGWYRLQPRPDGSGWEILGASLQPALE</sequence>
<protein>
    <recommendedName>
        <fullName evidence="4">Lipoprotein</fullName>
    </recommendedName>
</protein>
<dbReference type="AlphaFoldDB" id="A0AAP5E9Z8"/>
<evidence type="ECO:0000256" key="1">
    <source>
        <dbReference type="SAM" id="MobiDB-lite"/>
    </source>
</evidence>
<dbReference type="RefSeq" id="WP_307107322.1">
    <property type="nucleotide sequence ID" value="NZ_JAUTAS010000001.1"/>
</dbReference>
<comment type="caution">
    <text evidence="2">The sequence shown here is derived from an EMBL/GenBank/DDBJ whole genome shotgun (WGS) entry which is preliminary data.</text>
</comment>
<evidence type="ECO:0008006" key="4">
    <source>
        <dbReference type="Google" id="ProtNLM"/>
    </source>
</evidence>
<name>A0AAP5E9Z8_9GAMM</name>
<reference evidence="2" key="1">
    <citation type="submission" date="2023-07" db="EMBL/GenBank/DDBJ databases">
        <title>Functional and genomic diversity of the sorghum phyllosphere microbiome.</title>
        <authorList>
            <person name="Shade A."/>
        </authorList>
    </citation>
    <scope>NUCLEOTIDE SEQUENCE</scope>
    <source>
        <strain evidence="2">SORGH_AS_0457</strain>
    </source>
</reference>
<evidence type="ECO:0000313" key="3">
    <source>
        <dbReference type="Proteomes" id="UP001226084"/>
    </source>
</evidence>
<dbReference type="Proteomes" id="UP001226084">
    <property type="component" value="Unassembled WGS sequence"/>
</dbReference>
<gene>
    <name evidence="2" type="ORF">QE424_002633</name>
</gene>
<accession>A0AAP5E9Z8</accession>
<proteinExistence type="predicted"/>
<feature type="region of interest" description="Disordered" evidence="1">
    <location>
        <begin position="22"/>
        <end position="51"/>
    </location>
</feature>
<dbReference type="PROSITE" id="PS51257">
    <property type="entry name" value="PROKAR_LIPOPROTEIN"/>
    <property type="match status" value="1"/>
</dbReference>
<dbReference type="EMBL" id="JAUTAS010000001">
    <property type="protein sequence ID" value="MDQ1109474.1"/>
    <property type="molecule type" value="Genomic_DNA"/>
</dbReference>
<organism evidence="2 3">
    <name type="scientific">Stenotrophomonas rhizophila</name>
    <dbReference type="NCBI Taxonomy" id="216778"/>
    <lineage>
        <taxon>Bacteria</taxon>
        <taxon>Pseudomonadati</taxon>
        <taxon>Pseudomonadota</taxon>
        <taxon>Gammaproteobacteria</taxon>
        <taxon>Lysobacterales</taxon>
        <taxon>Lysobacteraceae</taxon>
        <taxon>Stenotrophomonas</taxon>
    </lineage>
</organism>
<evidence type="ECO:0000313" key="2">
    <source>
        <dbReference type="EMBL" id="MDQ1109474.1"/>
    </source>
</evidence>
<feature type="compositionally biased region" description="Low complexity" evidence="1">
    <location>
        <begin position="23"/>
        <end position="45"/>
    </location>
</feature>